<evidence type="ECO:0000256" key="2">
    <source>
        <dbReference type="SAM" id="Phobius"/>
    </source>
</evidence>
<keyword evidence="4" id="KW-1185">Reference proteome</keyword>
<protein>
    <submittedName>
        <fullName evidence="3">Uncharacterized protein</fullName>
    </submittedName>
</protein>
<organism evidence="3 4">
    <name type="scientific">Pseudomonas mohnii</name>
    <dbReference type="NCBI Taxonomy" id="395600"/>
    <lineage>
        <taxon>Bacteria</taxon>
        <taxon>Pseudomonadati</taxon>
        <taxon>Pseudomonadota</taxon>
        <taxon>Gammaproteobacteria</taxon>
        <taxon>Pseudomonadales</taxon>
        <taxon>Pseudomonadaceae</taxon>
        <taxon>Pseudomonas</taxon>
    </lineage>
</organism>
<evidence type="ECO:0000313" key="3">
    <source>
        <dbReference type="EMBL" id="SEB62525.1"/>
    </source>
</evidence>
<name>A0ABY0XLN6_9PSED</name>
<gene>
    <name evidence="3" type="ORF">SAMN05216205_0160</name>
</gene>
<dbReference type="Proteomes" id="UP000199665">
    <property type="component" value="Unassembled WGS sequence"/>
</dbReference>
<comment type="caution">
    <text evidence="3">The sequence shown here is derived from an EMBL/GenBank/DDBJ whole genome shotgun (WGS) entry which is preliminary data.</text>
</comment>
<sequence>MDLLDILSSAVISVLVAALITLRTIDRKVRIENITQERAKWEEKIRGKSQLTLTRRPGETSIPKQHMPCESATIGEAMSDPTDKT</sequence>
<proteinExistence type="predicted"/>
<dbReference type="RefSeq" id="WP_090461818.1">
    <property type="nucleotide sequence ID" value="NZ_FNRV01000001.1"/>
</dbReference>
<reference evidence="3 4" key="1">
    <citation type="submission" date="2016-10" db="EMBL/GenBank/DDBJ databases">
        <authorList>
            <person name="Varghese N."/>
            <person name="Submissions S."/>
        </authorList>
    </citation>
    <scope>NUCLEOTIDE SEQUENCE [LARGE SCALE GENOMIC DNA]</scope>
    <source>
        <strain evidence="3 4">DSM 18327</strain>
    </source>
</reference>
<evidence type="ECO:0000256" key="1">
    <source>
        <dbReference type="SAM" id="MobiDB-lite"/>
    </source>
</evidence>
<feature type="region of interest" description="Disordered" evidence="1">
    <location>
        <begin position="52"/>
        <end position="85"/>
    </location>
</feature>
<keyword evidence="2" id="KW-0812">Transmembrane</keyword>
<dbReference type="EMBL" id="FNRV01000001">
    <property type="protein sequence ID" value="SEB62525.1"/>
    <property type="molecule type" value="Genomic_DNA"/>
</dbReference>
<feature type="transmembrane region" description="Helical" evidence="2">
    <location>
        <begin position="6"/>
        <end position="25"/>
    </location>
</feature>
<evidence type="ECO:0000313" key="4">
    <source>
        <dbReference type="Proteomes" id="UP000199665"/>
    </source>
</evidence>
<accession>A0ABY0XLN6</accession>
<keyword evidence="2" id="KW-1133">Transmembrane helix</keyword>
<keyword evidence="2" id="KW-0472">Membrane</keyword>